<accession>A0A1S8BKN6</accession>
<evidence type="ECO:0000256" key="1">
    <source>
        <dbReference type="SAM" id="Phobius"/>
    </source>
</evidence>
<gene>
    <name evidence="2" type="ORF">BK809_0002828</name>
</gene>
<keyword evidence="1" id="KW-0812">Transmembrane</keyword>
<dbReference type="AlphaFoldDB" id="A0A1S8BKN6"/>
<dbReference type="PANTHER" id="PTHR35394:SF5">
    <property type="entry name" value="DUF3176 DOMAIN-CONTAINING PROTEIN"/>
    <property type="match status" value="1"/>
</dbReference>
<dbReference type="Pfam" id="PF11374">
    <property type="entry name" value="DUF3176"/>
    <property type="match status" value="1"/>
</dbReference>
<dbReference type="PANTHER" id="PTHR35394">
    <property type="entry name" value="DUF3176 DOMAIN-CONTAINING PROTEIN"/>
    <property type="match status" value="1"/>
</dbReference>
<dbReference type="OrthoDB" id="5376804at2759"/>
<dbReference type="STRING" id="420778.A0A1S8BKN6"/>
<keyword evidence="1" id="KW-0472">Membrane</keyword>
<evidence type="ECO:0000313" key="2">
    <source>
        <dbReference type="EMBL" id="OMP88071.1"/>
    </source>
</evidence>
<feature type="transmembrane region" description="Helical" evidence="1">
    <location>
        <begin position="510"/>
        <end position="534"/>
    </location>
</feature>
<comment type="caution">
    <text evidence="2">The sequence shown here is derived from an EMBL/GenBank/DDBJ whole genome shotgun (WGS) entry which is preliminary data.</text>
</comment>
<organism evidence="2 3">
    <name type="scientific">Diplodia seriata</name>
    <dbReference type="NCBI Taxonomy" id="420778"/>
    <lineage>
        <taxon>Eukaryota</taxon>
        <taxon>Fungi</taxon>
        <taxon>Dikarya</taxon>
        <taxon>Ascomycota</taxon>
        <taxon>Pezizomycotina</taxon>
        <taxon>Dothideomycetes</taxon>
        <taxon>Dothideomycetes incertae sedis</taxon>
        <taxon>Botryosphaeriales</taxon>
        <taxon>Botryosphaeriaceae</taxon>
        <taxon>Diplodia</taxon>
    </lineage>
</organism>
<protein>
    <submittedName>
        <fullName evidence="2">Uncharacterized protein</fullName>
    </submittedName>
</protein>
<dbReference type="Proteomes" id="UP000190776">
    <property type="component" value="Unassembled WGS sequence"/>
</dbReference>
<reference evidence="2 3" key="1">
    <citation type="submission" date="2017-01" db="EMBL/GenBank/DDBJ databases">
        <title>Draft genome sequence of Diplodia seriata F98.1, a fungal species involved in grapevine trunk diseases.</title>
        <authorList>
            <person name="Robert-Siegwald G."/>
            <person name="Vallet J."/>
            <person name="Abou-Mansour E."/>
            <person name="Xu J."/>
            <person name="Rey P."/>
            <person name="Bertsch C."/>
            <person name="Rego C."/>
            <person name="Larignon P."/>
            <person name="Fontaine F."/>
            <person name="Lebrun M.-H."/>
        </authorList>
    </citation>
    <scope>NUCLEOTIDE SEQUENCE [LARGE SCALE GENOMIC DNA]</scope>
    <source>
        <strain evidence="2 3">F98.1</strain>
    </source>
</reference>
<keyword evidence="1" id="KW-1133">Transmembrane helix</keyword>
<dbReference type="InterPro" id="IPR021514">
    <property type="entry name" value="DUF3176"/>
</dbReference>
<name>A0A1S8BKN6_9PEZI</name>
<feature type="transmembrane region" description="Helical" evidence="1">
    <location>
        <begin position="53"/>
        <end position="77"/>
    </location>
</feature>
<dbReference type="EMBL" id="MSZU01000075">
    <property type="protein sequence ID" value="OMP88071.1"/>
    <property type="molecule type" value="Genomic_DNA"/>
</dbReference>
<evidence type="ECO:0000313" key="3">
    <source>
        <dbReference type="Proteomes" id="UP000190776"/>
    </source>
</evidence>
<sequence length="614" mass="65724">MNTHRGYSSIDIGRDNVADLLEMSKHPAVRDDIHAHIESPVRPTRLQKLKDHWAWETSSLAVSMVTIVAISIVLRILDGKPLSWWKSSISPNSLVSIFAAISKSAMLLSVTECIGQAKWLYFSRAQRRLYDLQLFDDASRGPLGSLIFLCQSVVNVKDILTSVAAMVMIAALAVDPFMQQIIKYHIRSVPTQEASGATTPSTSIYDSGTLMDATKAKSNFAGMDMQSAIVTGLLSTSVAPTYYCSTGNCTWPDITKFGVCSTCTNVTSSSHIACTARDTSTSTQTCHYTTPSNINITSTNGLGANGTWTYLNTTADQTFTATDQPLMRFAILRSPPTADVDTTGVQPADIAECTFHYCAQTTSAFRIDNGVLRPGTTASTPLNIAFTPSGEWIPHTANNRTYATLSPDTTSPTSTTNTTNTTTTFYIHTADLGIARTLLTNILVTSLSSSNPDTDTRKFQTAPLLLFADDLSTTLANIAASMSDLMQRCDNGSLVVGAAMRDETFVRVRWAWLVLPVALVGVAGGVLVGSVLAVGRGRGRRGGGAGFGGGGGGGGGVPVWKSSVLPLLFHGFERPVEAPPGERLSRVEARAWGVEARLAHEGREGGGECRFVLR</sequence>
<proteinExistence type="predicted"/>